<dbReference type="PANTHER" id="PTHR15077">
    <property type="entry name" value="FAS-ASSOCIATING DEATH DOMAIN-CONTAINING PROTEIN FADD"/>
    <property type="match status" value="1"/>
</dbReference>
<dbReference type="Pfam" id="PF00531">
    <property type="entry name" value="Death"/>
    <property type="match status" value="1"/>
</dbReference>
<proteinExistence type="predicted"/>
<dbReference type="GO" id="GO:0007165">
    <property type="term" value="P:signal transduction"/>
    <property type="evidence" value="ECO:0007669"/>
    <property type="project" value="InterPro"/>
</dbReference>
<dbReference type="EMBL" id="MRZV01000090">
    <property type="protein sequence ID" value="PIK59199.1"/>
    <property type="molecule type" value="Genomic_DNA"/>
</dbReference>
<evidence type="ECO:0000259" key="2">
    <source>
        <dbReference type="PROSITE" id="PS50017"/>
    </source>
</evidence>
<keyword evidence="4" id="KW-1185">Reference proteome</keyword>
<feature type="domain" description="Death" evidence="2">
    <location>
        <begin position="123"/>
        <end position="192"/>
    </location>
</feature>
<evidence type="ECO:0000313" key="4">
    <source>
        <dbReference type="Proteomes" id="UP000230750"/>
    </source>
</evidence>
<dbReference type="InterPro" id="IPR016729">
    <property type="entry name" value="FADD"/>
</dbReference>
<comment type="caution">
    <text evidence="3">The sequence shown here is derived from an EMBL/GenBank/DDBJ whole genome shotgun (WGS) entry which is preliminary data.</text>
</comment>
<reference evidence="3 4" key="1">
    <citation type="journal article" date="2017" name="PLoS Biol.">
        <title>The sea cucumber genome provides insights into morphological evolution and visceral regeneration.</title>
        <authorList>
            <person name="Zhang X."/>
            <person name="Sun L."/>
            <person name="Yuan J."/>
            <person name="Sun Y."/>
            <person name="Gao Y."/>
            <person name="Zhang L."/>
            <person name="Li S."/>
            <person name="Dai H."/>
            <person name="Hamel J.F."/>
            <person name="Liu C."/>
            <person name="Yu Y."/>
            <person name="Liu S."/>
            <person name="Lin W."/>
            <person name="Guo K."/>
            <person name="Jin S."/>
            <person name="Xu P."/>
            <person name="Storey K.B."/>
            <person name="Huan P."/>
            <person name="Zhang T."/>
            <person name="Zhou Y."/>
            <person name="Zhang J."/>
            <person name="Lin C."/>
            <person name="Li X."/>
            <person name="Xing L."/>
            <person name="Huo D."/>
            <person name="Sun M."/>
            <person name="Wang L."/>
            <person name="Mercier A."/>
            <person name="Li F."/>
            <person name="Yang H."/>
            <person name="Xiang J."/>
        </authorList>
    </citation>
    <scope>NUCLEOTIDE SEQUENCE [LARGE SCALE GENOMIC DNA]</scope>
    <source>
        <strain evidence="3">Shaxun</strain>
        <tissue evidence="3">Muscle</tissue>
    </source>
</reference>
<evidence type="ECO:0000313" key="3">
    <source>
        <dbReference type="EMBL" id="PIK59199.1"/>
    </source>
</evidence>
<dbReference type="InterPro" id="IPR011029">
    <property type="entry name" value="DEATH-like_dom_sf"/>
</dbReference>
<evidence type="ECO:0000256" key="1">
    <source>
        <dbReference type="SAM" id="MobiDB-lite"/>
    </source>
</evidence>
<dbReference type="OrthoDB" id="9988315at2759"/>
<dbReference type="Proteomes" id="UP000230750">
    <property type="component" value="Unassembled WGS sequence"/>
</dbReference>
<gene>
    <name evidence="3" type="ORF">BSL78_03896</name>
</gene>
<dbReference type="AlphaFoldDB" id="A0A2G8LG21"/>
<feature type="region of interest" description="Disordered" evidence="1">
    <location>
        <begin position="66"/>
        <end position="97"/>
    </location>
</feature>
<dbReference type="SUPFAM" id="SSF47986">
    <property type="entry name" value="DEATH domain"/>
    <property type="match status" value="1"/>
</dbReference>
<accession>A0A2G8LG21</accession>
<dbReference type="PROSITE" id="PS50017">
    <property type="entry name" value="DEATH_DOMAIN"/>
    <property type="match status" value="1"/>
</dbReference>
<dbReference type="Gene3D" id="1.10.533.10">
    <property type="entry name" value="Death Domain, Fas"/>
    <property type="match status" value="1"/>
</dbReference>
<dbReference type="InterPro" id="IPR000488">
    <property type="entry name" value="Death_dom"/>
</dbReference>
<sequence length="214" mass="24132">MYAAGRCGPTNTIYLDIGYYLNLATFEEVSKRNNASLLHEQSTVFKKDGNSLNILLEKFEPMNWTYSKGKNPQAPEPASVHQPSTSKRQEAARAGTSTAGIEAPDLVVTTATIQDLSHKFCDEWRIVGSKLGIGEPKLQTIDTDNRTAQEKVYQMLLTWKQSKGNEATYRLLGEALQSAGRKDLQEYLYQQANKVYPRCVAFRNRILRMSLSYI</sequence>
<dbReference type="SMART" id="SM00005">
    <property type="entry name" value="DEATH"/>
    <property type="match status" value="1"/>
</dbReference>
<organism evidence="3 4">
    <name type="scientific">Stichopus japonicus</name>
    <name type="common">Sea cucumber</name>
    <dbReference type="NCBI Taxonomy" id="307972"/>
    <lineage>
        <taxon>Eukaryota</taxon>
        <taxon>Metazoa</taxon>
        <taxon>Echinodermata</taxon>
        <taxon>Eleutherozoa</taxon>
        <taxon>Echinozoa</taxon>
        <taxon>Holothuroidea</taxon>
        <taxon>Aspidochirotacea</taxon>
        <taxon>Aspidochirotida</taxon>
        <taxon>Stichopodidae</taxon>
        <taxon>Apostichopus</taxon>
    </lineage>
</organism>
<dbReference type="CDD" id="cd01670">
    <property type="entry name" value="Death"/>
    <property type="match status" value="1"/>
</dbReference>
<protein>
    <recommendedName>
        <fullName evidence="2">Death domain-containing protein</fullName>
    </recommendedName>
</protein>
<name>A0A2G8LG21_STIJA</name>
<dbReference type="PANTHER" id="PTHR15077:SF12">
    <property type="entry name" value="DEATH DOMAIN-CONTAINING PROTEIN"/>
    <property type="match status" value="1"/>
</dbReference>